<dbReference type="GO" id="GO:0070650">
    <property type="term" value="P:actin filament bundle distribution"/>
    <property type="evidence" value="ECO:0007669"/>
    <property type="project" value="EnsemblProtists"/>
</dbReference>
<feature type="transmembrane region" description="Helical" evidence="11">
    <location>
        <begin position="117"/>
        <end position="134"/>
    </location>
</feature>
<dbReference type="OrthoDB" id="196264at2759"/>
<dbReference type="Gene3D" id="6.10.140.1330">
    <property type="match status" value="1"/>
</dbReference>
<evidence type="ECO:0000256" key="3">
    <source>
        <dbReference type="ARBA" id="ARBA00022692"/>
    </source>
</evidence>
<feature type="transmembrane region" description="Helical" evidence="11">
    <location>
        <begin position="460"/>
        <end position="487"/>
    </location>
</feature>
<comment type="subcellular location">
    <subcellularLocation>
        <location evidence="1">Membrane</location>
        <topology evidence="1">Multi-pass membrane protein</topology>
    </subcellularLocation>
</comment>
<dbReference type="GO" id="GO:0098719">
    <property type="term" value="P:sodium ion import across plasma membrane"/>
    <property type="evidence" value="ECO:0007669"/>
    <property type="project" value="TreeGrafter"/>
</dbReference>
<dbReference type="PRINTS" id="PR01084">
    <property type="entry name" value="NAHEXCHNGR"/>
</dbReference>
<dbReference type="GeneID" id="14876472"/>
<feature type="compositionally biased region" description="Low complexity" evidence="10">
    <location>
        <begin position="60"/>
        <end position="75"/>
    </location>
</feature>
<feature type="transmembrane region" description="Helical" evidence="11">
    <location>
        <begin position="435"/>
        <end position="454"/>
    </location>
</feature>
<dbReference type="RefSeq" id="XP_004361869.1">
    <property type="nucleotide sequence ID" value="XM_004361812.1"/>
</dbReference>
<feature type="region of interest" description="Disordered" evidence="10">
    <location>
        <begin position="54"/>
        <end position="79"/>
    </location>
</feature>
<keyword evidence="3 9" id="KW-0812">Transmembrane</keyword>
<dbReference type="GO" id="GO:0036051">
    <property type="term" value="P:protein localization to trailing edge"/>
    <property type="evidence" value="ECO:0007669"/>
    <property type="project" value="EnsemblProtists"/>
</dbReference>
<evidence type="ECO:0000256" key="8">
    <source>
        <dbReference type="ARBA" id="ARBA00023201"/>
    </source>
</evidence>
<feature type="compositionally biased region" description="Polar residues" evidence="10">
    <location>
        <begin position="573"/>
        <end position="604"/>
    </location>
</feature>
<feature type="transmembrane region" description="Helical" evidence="11">
    <location>
        <begin position="12"/>
        <end position="30"/>
    </location>
</feature>
<dbReference type="PANTHER" id="PTHR10110:SF128">
    <property type="entry name" value="SODIUM_HYDROGEN EXCHANGER 1"/>
    <property type="match status" value="1"/>
</dbReference>
<evidence type="ECO:0000256" key="1">
    <source>
        <dbReference type="ARBA" id="ARBA00004141"/>
    </source>
</evidence>
<evidence type="ECO:0000256" key="2">
    <source>
        <dbReference type="ARBA" id="ARBA00022448"/>
    </source>
</evidence>
<dbReference type="GO" id="GO:0097230">
    <property type="term" value="P:cell motility in response to potassium ion"/>
    <property type="evidence" value="ECO:0007669"/>
    <property type="project" value="EnsemblProtists"/>
</dbReference>
<evidence type="ECO:0000256" key="5">
    <source>
        <dbReference type="ARBA" id="ARBA00023053"/>
    </source>
</evidence>
<keyword evidence="6 9" id="KW-0406">Ion transport</keyword>
<dbReference type="EMBL" id="GL883007">
    <property type="protein sequence ID" value="EGG24018.1"/>
    <property type="molecule type" value="Genomic_DNA"/>
</dbReference>
<feature type="transmembrane region" description="Helical" evidence="11">
    <location>
        <begin position="91"/>
        <end position="110"/>
    </location>
</feature>
<gene>
    <name evidence="13" type="primary">nhe1</name>
    <name evidence="13" type="ORF">DFA_06156</name>
</gene>
<dbReference type="AlphaFoldDB" id="F4PK94"/>
<feature type="transmembrane region" description="Helical" evidence="11">
    <location>
        <begin position="313"/>
        <end position="331"/>
    </location>
</feature>
<dbReference type="PANTHER" id="PTHR10110">
    <property type="entry name" value="SODIUM/HYDROGEN EXCHANGER"/>
    <property type="match status" value="1"/>
</dbReference>
<dbReference type="GO" id="GO:0043326">
    <property type="term" value="P:chemotaxis to folate"/>
    <property type="evidence" value="ECO:0007669"/>
    <property type="project" value="EnsemblProtists"/>
</dbReference>
<dbReference type="GO" id="GO:0015386">
    <property type="term" value="F:potassium:proton antiporter activity"/>
    <property type="evidence" value="ECO:0007669"/>
    <property type="project" value="TreeGrafter"/>
</dbReference>
<evidence type="ECO:0000313" key="13">
    <source>
        <dbReference type="EMBL" id="EGG24018.1"/>
    </source>
</evidence>
<dbReference type="InterPro" id="IPR006153">
    <property type="entry name" value="Cation/H_exchanger_TM"/>
</dbReference>
<feature type="domain" description="Cation/H+ exchanger transmembrane" evidence="12">
    <location>
        <begin position="104"/>
        <end position="488"/>
    </location>
</feature>
<keyword evidence="5" id="KW-0915">Sodium</keyword>
<dbReference type="GO" id="GO:0005737">
    <property type="term" value="C:cytoplasm"/>
    <property type="evidence" value="ECO:0007669"/>
    <property type="project" value="EnsemblProtists"/>
</dbReference>
<sequence>MKPRKNGFFRNISILSIITLIILVVLTFNVDTSDARRGGRSVSTSSWLIPKSTNELTNQSSDSSGSSSSSASLDDSSTEKEIQENQQDANIVVLLFLIMLTGAVLVVYITVSLKIPFIPESIVIVLYGIIIGVVVRNTNSDLVHHVVTFDPEKFFLFILPCIIFETGFSLPKTDFFKHFVPIVCFAVLGTLISFFITGGGIYLVGKLGWSLYLPAQDSFIFGAIISSTDPVATLAIFQALNVDPTLYMLVLGESILNDATAIMLYRTVSIFEPSKIWFYIIDFLLIALGSVGLGVAMAILLSLMLKYINIGRFPALETIFMIMFSYMSYVLANSLEISGILAVFFCGITFNQYGSYSLSPYTKLTSRQLFRTAAFICETSVFIYIGISSSFHSFSFHAGLLTWSIFFTCLSRAIAVFSICFVLNKFLKNKIELPIQAAIWVAGLRGAISFSLSLDYRSPYAHYILTDTLLIVIFTLFVFGIGTYPILKVLGIKTASSDQSLDNITRVMNKKSKAKEKTSLYQNCDEKYFKRWFRKQVPPLATEAVEIFEKLVNQSSEEQQQEAQILQKRKTGRVNTGDSSSNNLTTTVQIDSLSSESQNPSTGINMDDLSMHFNNNNNNNNNNNHMNHFDDDDDGFNDNVDPTSPLIQ</sequence>
<dbReference type="GO" id="GO:0043327">
    <property type="term" value="P:chemotaxis to cAMP"/>
    <property type="evidence" value="ECO:0007669"/>
    <property type="project" value="EnsemblProtists"/>
</dbReference>
<keyword evidence="14" id="KW-1185">Reference proteome</keyword>
<dbReference type="GO" id="GO:0003365">
    <property type="term" value="P:establishment of cell polarity involved in ameboidal cell migration"/>
    <property type="evidence" value="ECO:0007669"/>
    <property type="project" value="EnsemblProtists"/>
</dbReference>
<keyword evidence="4 11" id="KW-1133">Transmembrane helix</keyword>
<evidence type="ECO:0000256" key="9">
    <source>
        <dbReference type="RuleBase" id="RU003722"/>
    </source>
</evidence>
<dbReference type="GO" id="GO:0030838">
    <property type="term" value="P:positive regulation of actin filament polymerization"/>
    <property type="evidence" value="ECO:0007669"/>
    <property type="project" value="EnsemblProtists"/>
</dbReference>
<evidence type="ECO:0000256" key="7">
    <source>
        <dbReference type="ARBA" id="ARBA00023136"/>
    </source>
</evidence>
<evidence type="ECO:0000259" key="12">
    <source>
        <dbReference type="Pfam" id="PF00999"/>
    </source>
</evidence>
<feature type="transmembrane region" description="Helical" evidence="11">
    <location>
        <begin position="400"/>
        <end position="423"/>
    </location>
</feature>
<feature type="transmembrane region" description="Helical" evidence="11">
    <location>
        <begin position="246"/>
        <end position="265"/>
    </location>
</feature>
<organism evidence="13 14">
    <name type="scientific">Cavenderia fasciculata</name>
    <name type="common">Slime mold</name>
    <name type="synonym">Dictyostelium fasciculatum</name>
    <dbReference type="NCBI Taxonomy" id="261658"/>
    <lineage>
        <taxon>Eukaryota</taxon>
        <taxon>Amoebozoa</taxon>
        <taxon>Evosea</taxon>
        <taxon>Eumycetozoa</taxon>
        <taxon>Dictyostelia</taxon>
        <taxon>Acytosteliales</taxon>
        <taxon>Cavenderiaceae</taxon>
        <taxon>Cavenderia</taxon>
    </lineage>
</organism>
<feature type="transmembrane region" description="Helical" evidence="11">
    <location>
        <begin position="277"/>
        <end position="301"/>
    </location>
</feature>
<dbReference type="NCBIfam" id="TIGR00840">
    <property type="entry name" value="b_cpa1"/>
    <property type="match status" value="1"/>
</dbReference>
<evidence type="ECO:0000256" key="4">
    <source>
        <dbReference type="ARBA" id="ARBA00022989"/>
    </source>
</evidence>
<feature type="transmembrane region" description="Helical" evidence="11">
    <location>
        <begin position="154"/>
        <end position="170"/>
    </location>
</feature>
<dbReference type="Proteomes" id="UP000007797">
    <property type="component" value="Unassembled WGS sequence"/>
</dbReference>
<feature type="transmembrane region" description="Helical" evidence="11">
    <location>
        <begin position="337"/>
        <end position="356"/>
    </location>
</feature>
<keyword evidence="9" id="KW-0050">Antiport</keyword>
<dbReference type="GO" id="GO:0051453">
    <property type="term" value="P:regulation of intracellular pH"/>
    <property type="evidence" value="ECO:0007669"/>
    <property type="project" value="EnsemblProtists"/>
</dbReference>
<dbReference type="InterPro" id="IPR018422">
    <property type="entry name" value="Cation/H_exchanger_CPA1"/>
</dbReference>
<name>F4PK94_CACFS</name>
<dbReference type="GO" id="GO:0030041">
    <property type="term" value="P:actin filament polymerization"/>
    <property type="evidence" value="ECO:0007669"/>
    <property type="project" value="EnsemblProtists"/>
</dbReference>
<feature type="transmembrane region" description="Helical" evidence="11">
    <location>
        <begin position="368"/>
        <end position="388"/>
    </location>
</feature>
<comment type="similarity">
    <text evidence="9">Belongs to the monovalent cation:proton antiporter 1 (CPA1) transporter (TC 2.A.36) family.</text>
</comment>
<dbReference type="Pfam" id="PF00999">
    <property type="entry name" value="Na_H_Exchanger"/>
    <property type="match status" value="1"/>
</dbReference>
<evidence type="ECO:0000313" key="14">
    <source>
        <dbReference type="Proteomes" id="UP000007797"/>
    </source>
</evidence>
<feature type="transmembrane region" description="Helical" evidence="11">
    <location>
        <begin position="219"/>
        <end position="239"/>
    </location>
</feature>
<proteinExistence type="inferred from homology"/>
<dbReference type="GO" id="GO:0006909">
    <property type="term" value="P:phagocytosis"/>
    <property type="evidence" value="ECO:0007669"/>
    <property type="project" value="EnsemblProtists"/>
</dbReference>
<dbReference type="STRING" id="1054147.F4PK94"/>
<dbReference type="GO" id="GO:0051592">
    <property type="term" value="P:response to calcium ion"/>
    <property type="evidence" value="ECO:0007669"/>
    <property type="project" value="EnsemblProtists"/>
</dbReference>
<evidence type="ECO:0000256" key="6">
    <source>
        <dbReference type="ARBA" id="ARBA00023065"/>
    </source>
</evidence>
<keyword evidence="2 9" id="KW-0813">Transport</keyword>
<feature type="compositionally biased region" description="Low complexity" evidence="10">
    <location>
        <begin position="612"/>
        <end position="626"/>
    </location>
</feature>
<protein>
    <recommendedName>
        <fullName evidence="9">Sodium/hydrogen exchanger</fullName>
    </recommendedName>
</protein>
<accession>F4PK94</accession>
<dbReference type="KEGG" id="dfa:DFA_06156"/>
<dbReference type="GO" id="GO:0061118">
    <property type="term" value="P:regulation of positive chemotaxis to cAMP"/>
    <property type="evidence" value="ECO:0007669"/>
    <property type="project" value="EnsemblProtists"/>
</dbReference>
<keyword evidence="8 9" id="KW-0739">Sodium transport</keyword>
<evidence type="ECO:0000256" key="10">
    <source>
        <dbReference type="SAM" id="MobiDB-lite"/>
    </source>
</evidence>
<dbReference type="GO" id="GO:0019954">
    <property type="term" value="P:asexual reproduction"/>
    <property type="evidence" value="ECO:0007669"/>
    <property type="project" value="EnsemblProtists"/>
</dbReference>
<feature type="region of interest" description="Disordered" evidence="10">
    <location>
        <begin position="562"/>
        <end position="648"/>
    </location>
</feature>
<dbReference type="GO" id="GO:0015385">
    <property type="term" value="F:sodium:proton antiporter activity"/>
    <property type="evidence" value="ECO:0007669"/>
    <property type="project" value="InterPro"/>
</dbReference>
<dbReference type="GO" id="GO:0031256">
    <property type="term" value="C:leading edge membrane"/>
    <property type="evidence" value="ECO:0007669"/>
    <property type="project" value="EnsemblProtists"/>
</dbReference>
<dbReference type="GO" id="GO:0031589">
    <property type="term" value="P:cell-substrate adhesion"/>
    <property type="evidence" value="ECO:0007669"/>
    <property type="project" value="EnsemblProtists"/>
</dbReference>
<keyword evidence="7 11" id="KW-0472">Membrane</keyword>
<dbReference type="InterPro" id="IPR004709">
    <property type="entry name" value="NaH_exchanger"/>
</dbReference>
<dbReference type="GO" id="GO:0019722">
    <property type="term" value="P:calcium-mediated signaling"/>
    <property type="evidence" value="ECO:0007669"/>
    <property type="project" value="EnsemblProtists"/>
</dbReference>
<feature type="transmembrane region" description="Helical" evidence="11">
    <location>
        <begin position="182"/>
        <end position="204"/>
    </location>
</feature>
<reference evidence="14" key="1">
    <citation type="journal article" date="2011" name="Genome Res.">
        <title>Phylogeny-wide analysis of social amoeba genomes highlights ancient origins for complex intercellular communication.</title>
        <authorList>
            <person name="Heidel A.J."/>
            <person name="Lawal H.M."/>
            <person name="Felder M."/>
            <person name="Schilde C."/>
            <person name="Helps N.R."/>
            <person name="Tunggal B."/>
            <person name="Rivero F."/>
            <person name="John U."/>
            <person name="Schleicher M."/>
            <person name="Eichinger L."/>
            <person name="Platzer M."/>
            <person name="Noegel A.A."/>
            <person name="Schaap P."/>
            <person name="Gloeckner G."/>
        </authorList>
    </citation>
    <scope>NUCLEOTIDE SEQUENCE [LARGE SCALE GENOMIC DNA]</scope>
    <source>
        <strain evidence="14">SH3</strain>
    </source>
</reference>
<dbReference type="OMA" id="HWMIPTM"/>
<evidence type="ECO:0000256" key="11">
    <source>
        <dbReference type="SAM" id="Phobius"/>
    </source>
</evidence>